<dbReference type="PANTHER" id="PTHR38471:SF2">
    <property type="entry name" value="FOUR HELIX BUNDLE PROTEIN"/>
    <property type="match status" value="1"/>
</dbReference>
<dbReference type="InterPro" id="IPR012657">
    <property type="entry name" value="23S_rRNA-intervening_sequence"/>
</dbReference>
<dbReference type="Pfam" id="PF05635">
    <property type="entry name" value="23S_rRNA_IVP"/>
    <property type="match status" value="1"/>
</dbReference>
<dbReference type="RefSeq" id="WP_343763630.1">
    <property type="nucleotide sequence ID" value="NZ_BAAACG010000019.1"/>
</dbReference>
<keyword evidence="2" id="KW-1185">Reference proteome</keyword>
<dbReference type="Gene3D" id="1.20.1440.60">
    <property type="entry name" value="23S rRNA-intervening sequence"/>
    <property type="match status" value="1"/>
</dbReference>
<sequence length="64" mass="7600">MLLKDFLSKMYIALKEASETECWLQLLRETGYIEEKYYNKTINDCKEINKILHAIVKTTKKNIS</sequence>
<dbReference type="EMBL" id="BAAACG010000019">
    <property type="protein sequence ID" value="GAA0746508.1"/>
    <property type="molecule type" value="Genomic_DNA"/>
</dbReference>
<accession>A0ABN1JUC1</accession>
<dbReference type="InterPro" id="IPR036583">
    <property type="entry name" value="23S_rRNA_IVS_sf"/>
</dbReference>
<dbReference type="NCBIfam" id="TIGR02436">
    <property type="entry name" value="four helix bundle protein"/>
    <property type="match status" value="1"/>
</dbReference>
<proteinExistence type="predicted"/>
<dbReference type="Proteomes" id="UP001501510">
    <property type="component" value="Unassembled WGS sequence"/>
</dbReference>
<comment type="caution">
    <text evidence="1">The sequence shown here is derived from an EMBL/GenBank/DDBJ whole genome shotgun (WGS) entry which is preliminary data.</text>
</comment>
<evidence type="ECO:0008006" key="3">
    <source>
        <dbReference type="Google" id="ProtNLM"/>
    </source>
</evidence>
<dbReference type="SUPFAM" id="SSF158446">
    <property type="entry name" value="IVS-encoded protein-like"/>
    <property type="match status" value="1"/>
</dbReference>
<reference evidence="1 2" key="1">
    <citation type="journal article" date="2019" name="Int. J. Syst. Evol. Microbiol.">
        <title>The Global Catalogue of Microorganisms (GCM) 10K type strain sequencing project: providing services to taxonomists for standard genome sequencing and annotation.</title>
        <authorList>
            <consortium name="The Broad Institute Genomics Platform"/>
            <consortium name="The Broad Institute Genome Sequencing Center for Infectious Disease"/>
            <person name="Wu L."/>
            <person name="Ma J."/>
        </authorList>
    </citation>
    <scope>NUCLEOTIDE SEQUENCE [LARGE SCALE GENOMIC DNA]</scope>
    <source>
        <strain evidence="1 2">JCM 1407</strain>
    </source>
</reference>
<evidence type="ECO:0000313" key="1">
    <source>
        <dbReference type="EMBL" id="GAA0746508.1"/>
    </source>
</evidence>
<evidence type="ECO:0000313" key="2">
    <source>
        <dbReference type="Proteomes" id="UP001501510"/>
    </source>
</evidence>
<protein>
    <recommendedName>
        <fullName evidence="3">Four helix bundle protein</fullName>
    </recommendedName>
</protein>
<organism evidence="1 2">
    <name type="scientific">Clostridium oceanicum</name>
    <dbReference type="NCBI Taxonomy" id="1543"/>
    <lineage>
        <taxon>Bacteria</taxon>
        <taxon>Bacillati</taxon>
        <taxon>Bacillota</taxon>
        <taxon>Clostridia</taxon>
        <taxon>Eubacteriales</taxon>
        <taxon>Clostridiaceae</taxon>
        <taxon>Clostridium</taxon>
    </lineage>
</organism>
<name>A0ABN1JUC1_9CLOT</name>
<gene>
    <name evidence="1" type="ORF">GCM10008906_34210</name>
</gene>
<dbReference type="PANTHER" id="PTHR38471">
    <property type="entry name" value="FOUR HELIX BUNDLE PROTEIN"/>
    <property type="match status" value="1"/>
</dbReference>